<gene>
    <name evidence="7" type="ORF">HOLleu_07571</name>
</gene>
<dbReference type="SUPFAM" id="SSF52833">
    <property type="entry name" value="Thioredoxin-like"/>
    <property type="match status" value="1"/>
</dbReference>
<protein>
    <submittedName>
        <fullName evidence="7">Glutathione peroxidase 1</fullName>
    </submittedName>
</protein>
<proteinExistence type="inferred from homology"/>
<evidence type="ECO:0000256" key="4">
    <source>
        <dbReference type="ARBA" id="ARBA00022559"/>
    </source>
</evidence>
<evidence type="ECO:0000256" key="2">
    <source>
        <dbReference type="ARBA" id="ARBA00006926"/>
    </source>
</evidence>
<keyword evidence="8" id="KW-1185">Reference proteome</keyword>
<organism evidence="7 8">
    <name type="scientific">Holothuria leucospilota</name>
    <name type="common">Black long sea cucumber</name>
    <name type="synonym">Mertensiothuria leucospilota</name>
    <dbReference type="NCBI Taxonomy" id="206669"/>
    <lineage>
        <taxon>Eukaryota</taxon>
        <taxon>Metazoa</taxon>
        <taxon>Echinodermata</taxon>
        <taxon>Eleutherozoa</taxon>
        <taxon>Echinozoa</taxon>
        <taxon>Holothuroidea</taxon>
        <taxon>Aspidochirotacea</taxon>
        <taxon>Aspidochirotida</taxon>
        <taxon>Holothuriidae</taxon>
        <taxon>Holothuria</taxon>
    </lineage>
</organism>
<dbReference type="InterPro" id="IPR036249">
    <property type="entry name" value="Thioredoxin-like_sf"/>
</dbReference>
<dbReference type="GO" id="GO:0006979">
    <property type="term" value="P:response to oxidative stress"/>
    <property type="evidence" value="ECO:0007669"/>
    <property type="project" value="InterPro"/>
</dbReference>
<dbReference type="Pfam" id="PF00255">
    <property type="entry name" value="GSHPx"/>
    <property type="match status" value="1"/>
</dbReference>
<dbReference type="PANTHER" id="PTHR11592">
    <property type="entry name" value="GLUTATHIONE PEROXIDASE"/>
    <property type="match status" value="1"/>
</dbReference>
<evidence type="ECO:0000313" key="8">
    <source>
        <dbReference type="Proteomes" id="UP001152320"/>
    </source>
</evidence>
<keyword evidence="4 7" id="KW-0575">Peroxidase</keyword>
<accession>A0A9Q1CGA4</accession>
<dbReference type="OrthoDB" id="446890at2759"/>
<keyword evidence="6" id="KW-0560">Oxidoreductase</keyword>
<comment type="subcellular location">
    <subcellularLocation>
        <location evidence="1">Secreted</location>
    </subcellularLocation>
</comment>
<keyword evidence="5" id="KW-0732">Signal</keyword>
<comment type="similarity">
    <text evidence="2">Belongs to the glutathione peroxidase family.</text>
</comment>
<sequence>MLFESTEVQSALQPGTPWVSWMRGKPAKRLSKVIVDLEVKLLVENSTNDEILNMLKYVRPGNGFQPLFPIFQKVEVNGINTHPVFDFLKASLPAPSDDPFHLMDDPKKVIWYPVQRHDIRWNFEKFLIRPDGIPFKRYSPSFESRFISPDIEQLLEC</sequence>
<evidence type="ECO:0000256" key="6">
    <source>
        <dbReference type="ARBA" id="ARBA00023002"/>
    </source>
</evidence>
<dbReference type="Gene3D" id="3.40.30.10">
    <property type="entry name" value="Glutaredoxin"/>
    <property type="match status" value="1"/>
</dbReference>
<dbReference type="PROSITE" id="PS51355">
    <property type="entry name" value="GLUTATHIONE_PEROXID_3"/>
    <property type="match status" value="1"/>
</dbReference>
<evidence type="ECO:0000256" key="3">
    <source>
        <dbReference type="ARBA" id="ARBA00022525"/>
    </source>
</evidence>
<dbReference type="EMBL" id="JAIZAY010000003">
    <property type="protein sequence ID" value="KAJ8044737.1"/>
    <property type="molecule type" value="Genomic_DNA"/>
</dbReference>
<dbReference type="GO" id="GO:0005576">
    <property type="term" value="C:extracellular region"/>
    <property type="evidence" value="ECO:0007669"/>
    <property type="project" value="UniProtKB-SubCell"/>
</dbReference>
<keyword evidence="3" id="KW-0964">Secreted</keyword>
<evidence type="ECO:0000256" key="1">
    <source>
        <dbReference type="ARBA" id="ARBA00004613"/>
    </source>
</evidence>
<evidence type="ECO:0000313" key="7">
    <source>
        <dbReference type="EMBL" id="KAJ8044737.1"/>
    </source>
</evidence>
<dbReference type="AlphaFoldDB" id="A0A9Q1CGA4"/>
<dbReference type="PANTHER" id="PTHR11592:SF88">
    <property type="entry name" value="GLUTATHIONE PEROXIDASE-RELATED"/>
    <property type="match status" value="1"/>
</dbReference>
<comment type="caution">
    <text evidence="7">The sequence shown here is derived from an EMBL/GenBank/DDBJ whole genome shotgun (WGS) entry which is preliminary data.</text>
</comment>
<reference evidence="7" key="1">
    <citation type="submission" date="2021-10" db="EMBL/GenBank/DDBJ databases">
        <title>Tropical sea cucumber genome reveals ecological adaptation and Cuvierian tubules defense mechanism.</title>
        <authorList>
            <person name="Chen T."/>
        </authorList>
    </citation>
    <scope>NUCLEOTIDE SEQUENCE</scope>
    <source>
        <strain evidence="7">Nanhai2018</strain>
        <tissue evidence="7">Muscle</tissue>
    </source>
</reference>
<evidence type="ECO:0000256" key="5">
    <source>
        <dbReference type="ARBA" id="ARBA00022729"/>
    </source>
</evidence>
<name>A0A9Q1CGA4_HOLLE</name>
<dbReference type="InterPro" id="IPR000889">
    <property type="entry name" value="Glutathione_peroxidase"/>
</dbReference>
<dbReference type="Proteomes" id="UP001152320">
    <property type="component" value="Chromosome 3"/>
</dbReference>
<dbReference type="GO" id="GO:0004602">
    <property type="term" value="F:glutathione peroxidase activity"/>
    <property type="evidence" value="ECO:0007669"/>
    <property type="project" value="TreeGrafter"/>
</dbReference>